<dbReference type="Proteomes" id="UP000176451">
    <property type="component" value="Unassembled WGS sequence"/>
</dbReference>
<reference evidence="2 3" key="1">
    <citation type="journal article" date="2016" name="Nat. Commun.">
        <title>Thousands of microbial genomes shed light on interconnected biogeochemical processes in an aquifer system.</title>
        <authorList>
            <person name="Anantharaman K."/>
            <person name="Brown C.T."/>
            <person name="Hug L.A."/>
            <person name="Sharon I."/>
            <person name="Castelle C.J."/>
            <person name="Probst A.J."/>
            <person name="Thomas B.C."/>
            <person name="Singh A."/>
            <person name="Wilkins M.J."/>
            <person name="Karaoz U."/>
            <person name="Brodie E.L."/>
            <person name="Williams K.H."/>
            <person name="Hubbard S.S."/>
            <person name="Banfield J.F."/>
        </authorList>
    </citation>
    <scope>NUCLEOTIDE SEQUENCE [LARGE SCALE GENOMIC DNA]</scope>
</reference>
<comment type="caution">
    <text evidence="2">The sequence shown here is derived from an EMBL/GenBank/DDBJ whole genome shotgun (WGS) entry which is preliminary data.</text>
</comment>
<evidence type="ECO:0000256" key="1">
    <source>
        <dbReference type="SAM" id="MobiDB-lite"/>
    </source>
</evidence>
<dbReference type="AlphaFoldDB" id="A0A1F5EE91"/>
<evidence type="ECO:0000313" key="2">
    <source>
        <dbReference type="EMBL" id="OGD65767.1"/>
    </source>
</evidence>
<protein>
    <submittedName>
        <fullName evidence="2">Uncharacterized protein</fullName>
    </submittedName>
</protein>
<feature type="region of interest" description="Disordered" evidence="1">
    <location>
        <begin position="29"/>
        <end position="49"/>
    </location>
</feature>
<gene>
    <name evidence="2" type="ORF">A3F08_01650</name>
</gene>
<name>A0A1F5EE91_9BACT</name>
<dbReference type="EMBL" id="MEZV01000052">
    <property type="protein sequence ID" value="OGD65767.1"/>
    <property type="molecule type" value="Genomic_DNA"/>
</dbReference>
<proteinExistence type="predicted"/>
<organism evidence="2 3">
    <name type="scientific">Candidatus Berkelbacteria bacterium RIFCSPHIGHO2_12_FULL_36_9</name>
    <dbReference type="NCBI Taxonomy" id="1797469"/>
    <lineage>
        <taxon>Bacteria</taxon>
        <taxon>Candidatus Berkelbacteria</taxon>
    </lineage>
</organism>
<evidence type="ECO:0000313" key="3">
    <source>
        <dbReference type="Proteomes" id="UP000176451"/>
    </source>
</evidence>
<feature type="compositionally biased region" description="Basic and acidic residues" evidence="1">
    <location>
        <begin position="29"/>
        <end position="39"/>
    </location>
</feature>
<feature type="compositionally biased region" description="Polar residues" evidence="1">
    <location>
        <begin position="40"/>
        <end position="49"/>
    </location>
</feature>
<accession>A0A1F5EE91</accession>
<dbReference type="STRING" id="1797469.A3F08_01650"/>
<sequence length="118" mass="13469">MLTVKPRYNNGDGFDREAAMEELEKLLGKDTNTPRKEMQTKQSKVSSGQVIPGKYCGHIYLDQIIKDGKKKTRKIHCYCSATECINGRYYCAEHAKVVKQIKPDDKKSICKKLKKGKN</sequence>